<dbReference type="AlphaFoldDB" id="A0ABD6DP12"/>
<dbReference type="RefSeq" id="WP_256401089.1">
    <property type="nucleotide sequence ID" value="NZ_JANHJR010000003.1"/>
</dbReference>
<evidence type="ECO:0000313" key="2">
    <source>
        <dbReference type="EMBL" id="MFD1646838.1"/>
    </source>
</evidence>
<keyword evidence="3" id="KW-1185">Reference proteome</keyword>
<keyword evidence="1" id="KW-0472">Membrane</keyword>
<comment type="caution">
    <text evidence="2">The sequence shown here is derived from an EMBL/GenBank/DDBJ whole genome shotgun (WGS) entry which is preliminary data.</text>
</comment>
<evidence type="ECO:0000256" key="1">
    <source>
        <dbReference type="SAM" id="Phobius"/>
    </source>
</evidence>
<sequence>MSRPPLDPRTRQFADRPTWRRIAASYLLLTAIPVALLAVSNPFVAAAMLVGVAALVTAGRHTYRLAQCIQNCRRLTFDLFGSAEITVRQLPADDVCC</sequence>
<organism evidence="2 3">
    <name type="scientific">Haloarchaeobius litoreus</name>
    <dbReference type="NCBI Taxonomy" id="755306"/>
    <lineage>
        <taxon>Archaea</taxon>
        <taxon>Methanobacteriati</taxon>
        <taxon>Methanobacteriota</taxon>
        <taxon>Stenosarchaea group</taxon>
        <taxon>Halobacteria</taxon>
        <taxon>Halobacteriales</taxon>
        <taxon>Halorubellaceae</taxon>
        <taxon>Haloarchaeobius</taxon>
    </lineage>
</organism>
<protein>
    <submittedName>
        <fullName evidence="2">Uncharacterized protein</fullName>
    </submittedName>
</protein>
<keyword evidence="1" id="KW-1133">Transmembrane helix</keyword>
<gene>
    <name evidence="2" type="ORF">ACFSBL_14195</name>
</gene>
<feature type="transmembrane region" description="Helical" evidence="1">
    <location>
        <begin position="45"/>
        <end position="63"/>
    </location>
</feature>
<name>A0ABD6DP12_9EURY</name>
<proteinExistence type="predicted"/>
<evidence type="ECO:0000313" key="3">
    <source>
        <dbReference type="Proteomes" id="UP001597034"/>
    </source>
</evidence>
<dbReference type="EMBL" id="JBHUDO010000003">
    <property type="protein sequence ID" value="MFD1646838.1"/>
    <property type="molecule type" value="Genomic_DNA"/>
</dbReference>
<keyword evidence="1" id="KW-0812">Transmembrane</keyword>
<feature type="transmembrane region" description="Helical" evidence="1">
    <location>
        <begin position="21"/>
        <end position="39"/>
    </location>
</feature>
<reference evidence="2 3" key="1">
    <citation type="journal article" date="2019" name="Int. J. Syst. Evol. Microbiol.">
        <title>The Global Catalogue of Microorganisms (GCM) 10K type strain sequencing project: providing services to taxonomists for standard genome sequencing and annotation.</title>
        <authorList>
            <consortium name="The Broad Institute Genomics Platform"/>
            <consortium name="The Broad Institute Genome Sequencing Center for Infectious Disease"/>
            <person name="Wu L."/>
            <person name="Ma J."/>
        </authorList>
    </citation>
    <scope>NUCLEOTIDE SEQUENCE [LARGE SCALE GENOMIC DNA]</scope>
    <source>
        <strain evidence="2 3">CGMCC 1.10390</strain>
    </source>
</reference>
<accession>A0ABD6DP12</accession>
<dbReference type="Proteomes" id="UP001597034">
    <property type="component" value="Unassembled WGS sequence"/>
</dbReference>